<proteinExistence type="predicted"/>
<gene>
    <name evidence="1" type="ORF">FNH05_32220</name>
</gene>
<evidence type="ECO:0000313" key="2">
    <source>
        <dbReference type="Proteomes" id="UP000320011"/>
    </source>
</evidence>
<accession>A0A558ALQ4</accession>
<evidence type="ECO:0000313" key="1">
    <source>
        <dbReference type="EMBL" id="TVT25202.1"/>
    </source>
</evidence>
<reference evidence="1 2" key="1">
    <citation type="submission" date="2019-07" db="EMBL/GenBank/DDBJ databases">
        <authorList>
            <person name="Duangmal K."/>
            <person name="Teo W.F.A."/>
        </authorList>
    </citation>
    <scope>NUCLEOTIDE SEQUENCE [LARGE SCALE GENOMIC DNA]</scope>
    <source>
        <strain evidence="1 2">TBRC 6029</strain>
    </source>
</reference>
<dbReference type="SUPFAM" id="SSF82607">
    <property type="entry name" value="YbaB-like"/>
    <property type="match status" value="1"/>
</dbReference>
<dbReference type="AlphaFoldDB" id="A0A558ALQ4"/>
<dbReference type="Gene3D" id="3.30.1310.10">
    <property type="entry name" value="Nucleoid-associated protein YbaB-like domain"/>
    <property type="match status" value="1"/>
</dbReference>
<dbReference type="Pfam" id="PF02575">
    <property type="entry name" value="YbaB_DNA_bd"/>
    <property type="match status" value="1"/>
</dbReference>
<dbReference type="GO" id="GO:0003677">
    <property type="term" value="F:DNA binding"/>
    <property type="evidence" value="ECO:0007669"/>
    <property type="project" value="InterPro"/>
</dbReference>
<organism evidence="1 2">
    <name type="scientific">Amycolatopsis rhizosphaerae</name>
    <dbReference type="NCBI Taxonomy" id="2053003"/>
    <lineage>
        <taxon>Bacteria</taxon>
        <taxon>Bacillati</taxon>
        <taxon>Actinomycetota</taxon>
        <taxon>Actinomycetes</taxon>
        <taxon>Pseudonocardiales</taxon>
        <taxon>Pseudonocardiaceae</taxon>
        <taxon>Amycolatopsis</taxon>
    </lineage>
</organism>
<dbReference type="OrthoDB" id="3625992at2"/>
<reference evidence="1 2" key="2">
    <citation type="submission" date="2019-08" db="EMBL/GenBank/DDBJ databases">
        <title>Amycolatopsis acidicola sp. nov., isolated from peat swamp forest soil.</title>
        <authorList>
            <person name="Srisuk N."/>
        </authorList>
    </citation>
    <scope>NUCLEOTIDE SEQUENCE [LARGE SCALE GENOMIC DNA]</scope>
    <source>
        <strain evidence="1 2">TBRC 6029</strain>
    </source>
</reference>
<name>A0A558ALQ4_9PSEU</name>
<dbReference type="Proteomes" id="UP000320011">
    <property type="component" value="Unassembled WGS sequence"/>
</dbReference>
<dbReference type="InterPro" id="IPR004401">
    <property type="entry name" value="YbaB/EbfC"/>
</dbReference>
<dbReference type="EMBL" id="VJWX01000524">
    <property type="protein sequence ID" value="TVT25202.1"/>
    <property type="molecule type" value="Genomic_DNA"/>
</dbReference>
<dbReference type="InterPro" id="IPR036894">
    <property type="entry name" value="YbaB-like_sf"/>
</dbReference>
<comment type="caution">
    <text evidence="1">The sequence shown here is derived from an EMBL/GenBank/DDBJ whole genome shotgun (WGS) entry which is preliminary data.</text>
</comment>
<sequence>MNTPVHVSMYDEYRQLAEDVRSAQGRMAEIRAEASSEDGLITAIVGSAGELVELRLDARIYRAPDSAQLAADITAVVHQAAELARRETFDILASYLPPGAQLENTDLRADPLLHQLDRQVLRRER</sequence>
<protein>
    <submittedName>
        <fullName evidence="1">YbaB/EbfC family nucleoid-associated protein</fullName>
    </submittedName>
</protein>
<dbReference type="RefSeq" id="WP_144592619.1">
    <property type="nucleotide sequence ID" value="NZ_VJWX01000524.1"/>
</dbReference>
<keyword evidence="2" id="KW-1185">Reference proteome</keyword>